<evidence type="ECO:0000313" key="2">
    <source>
        <dbReference type="EMBL" id="CAK0809473.1"/>
    </source>
</evidence>
<feature type="compositionally biased region" description="Basic and acidic residues" evidence="1">
    <location>
        <begin position="1"/>
        <end position="14"/>
    </location>
</feature>
<evidence type="ECO:0000256" key="1">
    <source>
        <dbReference type="SAM" id="MobiDB-lite"/>
    </source>
</evidence>
<feature type="region of interest" description="Disordered" evidence="1">
    <location>
        <begin position="1"/>
        <end position="135"/>
    </location>
</feature>
<feature type="non-terminal residue" evidence="2">
    <location>
        <position position="1"/>
    </location>
</feature>
<protein>
    <recommendedName>
        <fullName evidence="4">MutL C-terminal dimerisation domain-containing protein</fullName>
    </recommendedName>
</protein>
<feature type="compositionally biased region" description="Low complexity" evidence="1">
    <location>
        <begin position="90"/>
        <end position="114"/>
    </location>
</feature>
<organism evidence="2 3">
    <name type="scientific">Prorocentrum cordatum</name>
    <dbReference type="NCBI Taxonomy" id="2364126"/>
    <lineage>
        <taxon>Eukaryota</taxon>
        <taxon>Sar</taxon>
        <taxon>Alveolata</taxon>
        <taxon>Dinophyceae</taxon>
        <taxon>Prorocentrales</taxon>
        <taxon>Prorocentraceae</taxon>
        <taxon>Prorocentrum</taxon>
    </lineage>
</organism>
<dbReference type="EMBL" id="CAUYUJ010004423">
    <property type="protein sequence ID" value="CAK0809473.1"/>
    <property type="molecule type" value="Genomic_DNA"/>
</dbReference>
<gene>
    <name evidence="2" type="ORF">PCOR1329_LOCUS14718</name>
</gene>
<evidence type="ECO:0008006" key="4">
    <source>
        <dbReference type="Google" id="ProtNLM"/>
    </source>
</evidence>
<dbReference type="InterPro" id="IPR042120">
    <property type="entry name" value="MutL_C_dimsub"/>
</dbReference>
<proteinExistence type="predicted"/>
<feature type="non-terminal residue" evidence="2">
    <location>
        <position position="226"/>
    </location>
</feature>
<feature type="compositionally biased region" description="Low complexity" evidence="1">
    <location>
        <begin position="16"/>
        <end position="48"/>
    </location>
</feature>
<reference evidence="2" key="1">
    <citation type="submission" date="2023-10" db="EMBL/GenBank/DDBJ databases">
        <authorList>
            <person name="Chen Y."/>
            <person name="Shah S."/>
            <person name="Dougan E. K."/>
            <person name="Thang M."/>
            <person name="Chan C."/>
        </authorList>
    </citation>
    <scope>NUCLEOTIDE SEQUENCE [LARGE SCALE GENOMIC DNA]</scope>
</reference>
<dbReference type="Gene3D" id="3.30.1540.20">
    <property type="entry name" value="MutL, C-terminal domain, dimerisation subdomain"/>
    <property type="match status" value="1"/>
</dbReference>
<keyword evidence="3" id="KW-1185">Reference proteome</keyword>
<dbReference type="Proteomes" id="UP001189429">
    <property type="component" value="Unassembled WGS sequence"/>
</dbReference>
<accession>A0ABN9QWH9</accession>
<evidence type="ECO:0000313" key="3">
    <source>
        <dbReference type="Proteomes" id="UP001189429"/>
    </source>
</evidence>
<name>A0ABN9QWH9_9DINO</name>
<sequence length="226" mass="22992">GGARHAAEETDEIGKAALAAAAPPAVHDPGLGAAGDAAPSAASEGAAAVLCPAPRSLGRPGGEGASVREPPGDEGADAAQPPTRLRAALAPEPQGRAAQGAPGSPRRGGRSTARGPRRRGAGLQRRAEEGAEQGAAGRRAGLLRALLDEALEPSGSVACLRELTPEVSLERESLLRLEVISQVESKFVVAQVTGRLLVVLDQHAASERVELERLQRQVLCGASYGL</sequence>
<comment type="caution">
    <text evidence="2">The sequence shown here is derived from an EMBL/GenBank/DDBJ whole genome shotgun (WGS) entry which is preliminary data.</text>
</comment>